<protein>
    <submittedName>
        <fullName evidence="2">Putative vacuolar protein sorting-associated protein 26 family protein</fullName>
    </submittedName>
</protein>
<reference evidence="2 3" key="1">
    <citation type="submission" date="2019-03" db="EMBL/GenBank/DDBJ databases">
        <title>Single cell metagenomics reveals metabolic interactions within the superorganism composed of flagellate Streblomastix strix and complex community of Bacteroidetes bacteria on its surface.</title>
        <authorList>
            <person name="Treitli S.C."/>
            <person name="Kolisko M."/>
            <person name="Husnik F."/>
            <person name="Keeling P."/>
            <person name="Hampl V."/>
        </authorList>
    </citation>
    <scope>NUCLEOTIDE SEQUENCE [LARGE SCALE GENOMIC DNA]</scope>
    <source>
        <strain evidence="2">ST1C</strain>
    </source>
</reference>
<dbReference type="Pfam" id="PF03643">
    <property type="entry name" value="Vps26"/>
    <property type="match status" value="1"/>
</dbReference>
<sequence length="341" mass="37773">MNPSVDIILKRPDKTYTPGSAISGVIQVESPTGQLSYNAIQLIFDGQLTLAHGLEGGAFSNQDKNELIHIVMNVASSGKCPRGRTEIAFDFPLDFKQNNQLFETYHGILATVKYTLTCEIQRGMFSKALHKDIEIVIVNYDAELHEPKPLDFEMTSAKLKKAVRQNPASLNIATLITGGTSKGPVTDNPPAQQVQQPISFKFKGHFNSRICNVVEPITGEIEIVNSTLAIRSVELQLVRAETIASTNTCEVTEIQNIQIADGDILPGTCLPIYMVLPRLFVCSTLRSALCNMEFEANVVVLFRDQSLVSENIPIILYRAHPQVSLDTKRQGQVQKLWTDVY</sequence>
<comment type="similarity">
    <text evidence="1">Belongs to the VPS26 family.</text>
</comment>
<dbReference type="Gene3D" id="2.60.40.640">
    <property type="match status" value="2"/>
</dbReference>
<name>A0A5J4VE01_9EUKA</name>
<dbReference type="InterPro" id="IPR028934">
    <property type="entry name" value="Vps26-related"/>
</dbReference>
<evidence type="ECO:0000313" key="2">
    <source>
        <dbReference type="EMBL" id="KAA6380751.1"/>
    </source>
</evidence>
<dbReference type="Proteomes" id="UP000324800">
    <property type="component" value="Unassembled WGS sequence"/>
</dbReference>
<organism evidence="2 3">
    <name type="scientific">Streblomastix strix</name>
    <dbReference type="NCBI Taxonomy" id="222440"/>
    <lineage>
        <taxon>Eukaryota</taxon>
        <taxon>Metamonada</taxon>
        <taxon>Preaxostyla</taxon>
        <taxon>Oxymonadida</taxon>
        <taxon>Streblomastigidae</taxon>
        <taxon>Streblomastix</taxon>
    </lineage>
</organism>
<dbReference type="GO" id="GO:0006886">
    <property type="term" value="P:intracellular protein transport"/>
    <property type="evidence" value="ECO:0007669"/>
    <property type="project" value="InterPro"/>
</dbReference>
<proteinExistence type="inferred from homology"/>
<evidence type="ECO:0000256" key="1">
    <source>
        <dbReference type="ARBA" id="ARBA00009100"/>
    </source>
</evidence>
<dbReference type="InterPro" id="IPR014752">
    <property type="entry name" value="Arrestin-like_C"/>
</dbReference>
<dbReference type="OrthoDB" id="10263384at2759"/>
<dbReference type="AlphaFoldDB" id="A0A5J4VE01"/>
<dbReference type="PANTHER" id="PTHR12233">
    <property type="entry name" value="VACUOLAR PROTEIN SORTING 26 RELATED"/>
    <property type="match status" value="1"/>
</dbReference>
<dbReference type="EMBL" id="SNRW01007729">
    <property type="protein sequence ID" value="KAA6380751.1"/>
    <property type="molecule type" value="Genomic_DNA"/>
</dbReference>
<accession>A0A5J4VE01</accession>
<gene>
    <name evidence="2" type="ORF">EZS28_023720</name>
</gene>
<comment type="caution">
    <text evidence="2">The sequence shown here is derived from an EMBL/GenBank/DDBJ whole genome shotgun (WGS) entry which is preliminary data.</text>
</comment>
<evidence type="ECO:0000313" key="3">
    <source>
        <dbReference type="Proteomes" id="UP000324800"/>
    </source>
</evidence>